<dbReference type="SMART" id="SM00343">
    <property type="entry name" value="ZnF_C2HC"/>
    <property type="match status" value="2"/>
</dbReference>
<evidence type="ECO:0000313" key="4">
    <source>
        <dbReference type="Proteomes" id="UP001605036"/>
    </source>
</evidence>
<dbReference type="InterPro" id="IPR036875">
    <property type="entry name" value="Znf_CCHC_sf"/>
</dbReference>
<organism evidence="3 4">
    <name type="scientific">Riccia fluitans</name>
    <dbReference type="NCBI Taxonomy" id="41844"/>
    <lineage>
        <taxon>Eukaryota</taxon>
        <taxon>Viridiplantae</taxon>
        <taxon>Streptophyta</taxon>
        <taxon>Embryophyta</taxon>
        <taxon>Marchantiophyta</taxon>
        <taxon>Marchantiopsida</taxon>
        <taxon>Marchantiidae</taxon>
        <taxon>Marchantiales</taxon>
        <taxon>Ricciaceae</taxon>
        <taxon>Riccia</taxon>
    </lineage>
</organism>
<keyword evidence="1" id="KW-0479">Metal-binding</keyword>
<dbReference type="Gene3D" id="4.10.60.10">
    <property type="entry name" value="Zinc finger, CCHC-type"/>
    <property type="match status" value="1"/>
</dbReference>
<dbReference type="InterPro" id="IPR001878">
    <property type="entry name" value="Znf_CCHC"/>
</dbReference>
<accession>A0ABD1YI79</accession>
<name>A0ABD1YI79_9MARC</name>
<keyword evidence="1" id="KW-0863">Zinc-finger</keyword>
<evidence type="ECO:0000259" key="2">
    <source>
        <dbReference type="PROSITE" id="PS50158"/>
    </source>
</evidence>
<proteinExistence type="predicted"/>
<dbReference type="PROSITE" id="PS50158">
    <property type="entry name" value="ZF_CCHC"/>
    <property type="match status" value="1"/>
</dbReference>
<dbReference type="SUPFAM" id="SSF57756">
    <property type="entry name" value="Retrovirus zinc finger-like domains"/>
    <property type="match status" value="2"/>
</dbReference>
<keyword evidence="1" id="KW-0862">Zinc</keyword>
<protein>
    <recommendedName>
        <fullName evidence="2">CCHC-type domain-containing protein</fullName>
    </recommendedName>
</protein>
<sequence>MDALMREMADLKVQVASVKEKRKNPAAPHQNLWCSNCHSSGHLKDDCRLPKGAGAQVNWVDDSSPAQEETYYAEGADRQVYQIFLGSNAGPQFSVPHYNPPEFVNARPPPFSRMPNVNRMNVPIPALEVVCWRCKEKGHYANSCLNPAQ</sequence>
<keyword evidence="4" id="KW-1185">Reference proteome</keyword>
<evidence type="ECO:0000256" key="1">
    <source>
        <dbReference type="PROSITE-ProRule" id="PRU00047"/>
    </source>
</evidence>
<gene>
    <name evidence="3" type="ORF">R1flu_013960</name>
</gene>
<reference evidence="3 4" key="1">
    <citation type="submission" date="2024-09" db="EMBL/GenBank/DDBJ databases">
        <title>Chromosome-scale assembly of Riccia fluitans.</title>
        <authorList>
            <person name="Paukszto L."/>
            <person name="Sawicki J."/>
            <person name="Karawczyk K."/>
            <person name="Piernik-Szablinska J."/>
            <person name="Szczecinska M."/>
            <person name="Mazdziarz M."/>
        </authorList>
    </citation>
    <scope>NUCLEOTIDE SEQUENCE [LARGE SCALE GENOMIC DNA]</scope>
    <source>
        <strain evidence="3">Rf_01</strain>
        <tissue evidence="3">Aerial parts of the thallus</tissue>
    </source>
</reference>
<dbReference type="Proteomes" id="UP001605036">
    <property type="component" value="Unassembled WGS sequence"/>
</dbReference>
<dbReference type="GO" id="GO:0008270">
    <property type="term" value="F:zinc ion binding"/>
    <property type="evidence" value="ECO:0007669"/>
    <property type="project" value="UniProtKB-KW"/>
</dbReference>
<feature type="domain" description="CCHC-type" evidence="2">
    <location>
        <begin position="131"/>
        <end position="144"/>
    </location>
</feature>
<dbReference type="AlphaFoldDB" id="A0ABD1YI79"/>
<evidence type="ECO:0000313" key="3">
    <source>
        <dbReference type="EMBL" id="KAL2629274.1"/>
    </source>
</evidence>
<dbReference type="EMBL" id="JBHFFA010000004">
    <property type="protein sequence ID" value="KAL2629274.1"/>
    <property type="molecule type" value="Genomic_DNA"/>
</dbReference>
<dbReference type="Pfam" id="PF00098">
    <property type="entry name" value="zf-CCHC"/>
    <property type="match status" value="1"/>
</dbReference>
<comment type="caution">
    <text evidence="3">The sequence shown here is derived from an EMBL/GenBank/DDBJ whole genome shotgun (WGS) entry which is preliminary data.</text>
</comment>